<name>A0A2U3Q9R8_9BRAD</name>
<sequence length="300" mass="34755">MYQEKRAARATFVRIRTLDYHVLEWGRPAPGEVPIVMLHGWMDVAASWQFVVDAFEGEHWVIAPDLRGFGLTRSPGADFHWFGDLVADLDFLLDRYSPQTAVNLVGHSLGGNVTTMYAGFRPQRVRRLVNLEGYGLECDSPANVPTRFANWMDQLKAHHRHELELKSYDSAEAFAQRLMKSNPRLARDKADWLARHWARQDEQGAWRVLADPSHKIARPHLFRPEEMQETWRRIVAATLMVEASDPMPQAWQEQFAIREARERLAWIRDCRLSRIEDAGHMMHHDQPQQLAQLIESFVAT</sequence>
<dbReference type="InterPro" id="IPR000073">
    <property type="entry name" value="AB_hydrolase_1"/>
</dbReference>
<protein>
    <submittedName>
        <fullName evidence="2">Alpha/beta hydrolase</fullName>
    </submittedName>
</protein>
<dbReference type="InterPro" id="IPR000639">
    <property type="entry name" value="Epox_hydrolase-like"/>
</dbReference>
<dbReference type="EMBL" id="LS398110">
    <property type="protein sequence ID" value="SPP98100.1"/>
    <property type="molecule type" value="Genomic_DNA"/>
</dbReference>
<dbReference type="Gene3D" id="3.40.50.1820">
    <property type="entry name" value="alpha/beta hydrolase"/>
    <property type="match status" value="1"/>
</dbReference>
<organism evidence="2 3">
    <name type="scientific">Bradyrhizobium vignae</name>
    <dbReference type="NCBI Taxonomy" id="1549949"/>
    <lineage>
        <taxon>Bacteria</taxon>
        <taxon>Pseudomonadati</taxon>
        <taxon>Pseudomonadota</taxon>
        <taxon>Alphaproteobacteria</taxon>
        <taxon>Hyphomicrobiales</taxon>
        <taxon>Nitrobacteraceae</taxon>
        <taxon>Bradyrhizobium</taxon>
    </lineage>
</organism>
<proteinExistence type="predicted"/>
<dbReference type="GO" id="GO:0016787">
    <property type="term" value="F:hydrolase activity"/>
    <property type="evidence" value="ECO:0007669"/>
    <property type="project" value="UniProtKB-KW"/>
</dbReference>
<evidence type="ECO:0000313" key="3">
    <source>
        <dbReference type="Proteomes" id="UP000246085"/>
    </source>
</evidence>
<dbReference type="PANTHER" id="PTHR43798:SF33">
    <property type="entry name" value="HYDROLASE, PUTATIVE (AFU_ORTHOLOGUE AFUA_2G14860)-RELATED"/>
    <property type="match status" value="1"/>
</dbReference>
<dbReference type="PRINTS" id="PR00111">
    <property type="entry name" value="ABHYDROLASE"/>
</dbReference>
<feature type="domain" description="AB hydrolase-1" evidence="1">
    <location>
        <begin position="35"/>
        <end position="292"/>
    </location>
</feature>
<dbReference type="SUPFAM" id="SSF53474">
    <property type="entry name" value="alpha/beta-Hydrolases"/>
    <property type="match status" value="1"/>
</dbReference>
<dbReference type="InterPro" id="IPR050266">
    <property type="entry name" value="AB_hydrolase_sf"/>
</dbReference>
<dbReference type="GO" id="GO:0016020">
    <property type="term" value="C:membrane"/>
    <property type="evidence" value="ECO:0007669"/>
    <property type="project" value="TreeGrafter"/>
</dbReference>
<dbReference type="Proteomes" id="UP000246085">
    <property type="component" value="Chromosome BRAD3257"/>
</dbReference>
<dbReference type="PANTHER" id="PTHR43798">
    <property type="entry name" value="MONOACYLGLYCEROL LIPASE"/>
    <property type="match status" value="1"/>
</dbReference>
<evidence type="ECO:0000313" key="2">
    <source>
        <dbReference type="EMBL" id="SPP98100.1"/>
    </source>
</evidence>
<evidence type="ECO:0000259" key="1">
    <source>
        <dbReference type="Pfam" id="PF12697"/>
    </source>
</evidence>
<dbReference type="InterPro" id="IPR029058">
    <property type="entry name" value="AB_hydrolase_fold"/>
</dbReference>
<reference evidence="2 3" key="1">
    <citation type="submission" date="2018-03" db="EMBL/GenBank/DDBJ databases">
        <authorList>
            <person name="Gully D."/>
        </authorList>
    </citation>
    <scope>NUCLEOTIDE SEQUENCE [LARGE SCALE GENOMIC DNA]</scope>
    <source>
        <strain evidence="2">ORS3257</strain>
    </source>
</reference>
<keyword evidence="2" id="KW-0378">Hydrolase</keyword>
<dbReference type="KEGG" id="bvz:BRAD3257_7354"/>
<dbReference type="Pfam" id="PF12697">
    <property type="entry name" value="Abhydrolase_6"/>
    <property type="match status" value="1"/>
</dbReference>
<accession>A0A2U3Q9R8</accession>
<dbReference type="RefSeq" id="WP_122405283.1">
    <property type="nucleotide sequence ID" value="NZ_LS398110.1"/>
</dbReference>
<dbReference type="PRINTS" id="PR00412">
    <property type="entry name" value="EPOXHYDRLASE"/>
</dbReference>
<dbReference type="AlphaFoldDB" id="A0A2U3Q9R8"/>
<gene>
    <name evidence="2" type="ORF">BRAD3257_7354</name>
</gene>